<evidence type="ECO:0000313" key="2">
    <source>
        <dbReference type="Proteomes" id="UP000516028"/>
    </source>
</evidence>
<dbReference type="RefSeq" id="WP_187723634.1">
    <property type="nucleotide sequence ID" value="NZ_CP060783.1"/>
</dbReference>
<organism evidence="1 2">
    <name type="scientific">Diaphorobacter aerolatus</name>
    <dbReference type="NCBI Taxonomy" id="1288495"/>
    <lineage>
        <taxon>Bacteria</taxon>
        <taxon>Pseudomonadati</taxon>
        <taxon>Pseudomonadota</taxon>
        <taxon>Betaproteobacteria</taxon>
        <taxon>Burkholderiales</taxon>
        <taxon>Comamonadaceae</taxon>
        <taxon>Diaphorobacter</taxon>
    </lineage>
</organism>
<evidence type="ECO:0000313" key="1">
    <source>
        <dbReference type="EMBL" id="QNP47954.1"/>
    </source>
</evidence>
<reference evidence="1 2" key="1">
    <citation type="submission" date="2020-08" db="EMBL/GenBank/DDBJ databases">
        <title>Genome sequence of Diaphorobacter aerolatus KACC 16536T.</title>
        <authorList>
            <person name="Hyun D.-W."/>
            <person name="Bae J.-W."/>
        </authorList>
    </citation>
    <scope>NUCLEOTIDE SEQUENCE [LARGE SCALE GENOMIC DNA]</scope>
    <source>
        <strain evidence="1 2">KACC 16536</strain>
    </source>
</reference>
<protein>
    <submittedName>
        <fullName evidence="1">Uncharacterized protein</fullName>
    </submittedName>
</protein>
<dbReference type="EMBL" id="CP060783">
    <property type="protein sequence ID" value="QNP47954.1"/>
    <property type="molecule type" value="Genomic_DNA"/>
</dbReference>
<dbReference type="KEGG" id="daer:H9K75_17845"/>
<name>A0A7H0GI38_9BURK</name>
<gene>
    <name evidence="1" type="ORF">H9K75_17845</name>
</gene>
<dbReference type="AlphaFoldDB" id="A0A7H0GI38"/>
<proteinExistence type="predicted"/>
<keyword evidence="2" id="KW-1185">Reference proteome</keyword>
<accession>A0A7H0GI38</accession>
<sequence>MEILPRSIHCSPGLLVNTGLQAAETPAGHGGVDILATMERYKKSQNR</sequence>
<dbReference type="Proteomes" id="UP000516028">
    <property type="component" value="Chromosome"/>
</dbReference>